<evidence type="ECO:0000313" key="4">
    <source>
        <dbReference type="Proteomes" id="UP000501690"/>
    </source>
</evidence>
<feature type="region of interest" description="Disordered" evidence="1">
    <location>
        <begin position="1"/>
        <end position="62"/>
    </location>
</feature>
<dbReference type="Proteomes" id="UP000501690">
    <property type="component" value="Linkage Group LG8"/>
</dbReference>
<reference evidence="2 4" key="1">
    <citation type="submission" date="2019-04" db="EMBL/GenBank/DDBJ databases">
        <title>An improved genome assembly and genetic linkage map for asparagus bean, Vigna unguiculata ssp. sesquipedialis.</title>
        <authorList>
            <person name="Xia Q."/>
            <person name="Zhang R."/>
            <person name="Dong Y."/>
        </authorList>
    </citation>
    <scope>NUCLEOTIDE SEQUENCE [LARGE SCALE GENOMIC DNA]</scope>
    <source>
        <tissue evidence="2">Leaf</tissue>
    </source>
</reference>
<accession>A0A4D6LED3</accession>
<name>A0A4D6LED3_VIGUN</name>
<keyword evidence="4" id="KW-1185">Reference proteome</keyword>
<feature type="compositionally biased region" description="Polar residues" evidence="1">
    <location>
        <begin position="21"/>
        <end position="45"/>
    </location>
</feature>
<proteinExistence type="predicted"/>
<evidence type="ECO:0000313" key="2">
    <source>
        <dbReference type="EMBL" id="QCD86685.1"/>
    </source>
</evidence>
<dbReference type="EMBL" id="CP039347">
    <property type="protein sequence ID" value="QCD86685.1"/>
    <property type="molecule type" value="Genomic_DNA"/>
</dbReference>
<dbReference type="AlphaFoldDB" id="A0A4D6LED3"/>
<evidence type="ECO:0000313" key="3">
    <source>
        <dbReference type="EMBL" id="QCE04744.1"/>
    </source>
</evidence>
<sequence>MSCTAAAANAHISGDEHAQQGWWTRTTGTVDTHSSSGGRAQQWCQREQHEEDETTTHIGGDQ</sequence>
<gene>
    <name evidence="2" type="ORF">DEO72_LG3g1210</name>
    <name evidence="3" type="ORF">DEO72_LG8g2782</name>
</gene>
<protein>
    <submittedName>
        <fullName evidence="2">Uncharacterized protein</fullName>
    </submittedName>
</protein>
<dbReference type="EMBL" id="CP039352">
    <property type="protein sequence ID" value="QCE04744.1"/>
    <property type="molecule type" value="Genomic_DNA"/>
</dbReference>
<dbReference type="Proteomes" id="UP000501690">
    <property type="component" value="Linkage Group LG3"/>
</dbReference>
<evidence type="ECO:0000256" key="1">
    <source>
        <dbReference type="SAM" id="MobiDB-lite"/>
    </source>
</evidence>
<organism evidence="2 4">
    <name type="scientific">Vigna unguiculata</name>
    <name type="common">Cowpea</name>
    <dbReference type="NCBI Taxonomy" id="3917"/>
    <lineage>
        <taxon>Eukaryota</taxon>
        <taxon>Viridiplantae</taxon>
        <taxon>Streptophyta</taxon>
        <taxon>Embryophyta</taxon>
        <taxon>Tracheophyta</taxon>
        <taxon>Spermatophyta</taxon>
        <taxon>Magnoliopsida</taxon>
        <taxon>eudicotyledons</taxon>
        <taxon>Gunneridae</taxon>
        <taxon>Pentapetalae</taxon>
        <taxon>rosids</taxon>
        <taxon>fabids</taxon>
        <taxon>Fabales</taxon>
        <taxon>Fabaceae</taxon>
        <taxon>Papilionoideae</taxon>
        <taxon>50 kb inversion clade</taxon>
        <taxon>NPAAA clade</taxon>
        <taxon>indigoferoid/millettioid clade</taxon>
        <taxon>Phaseoleae</taxon>
        <taxon>Vigna</taxon>
    </lineage>
</organism>